<dbReference type="Gene3D" id="1.10.167.10">
    <property type="entry name" value="Regulator of G-protein Signalling 4, domain 2"/>
    <property type="match status" value="1"/>
</dbReference>
<dbReference type="OrthoDB" id="196547at2759"/>
<feature type="region of interest" description="Disordered" evidence="1">
    <location>
        <begin position="654"/>
        <end position="679"/>
    </location>
</feature>
<accession>D2V8S7</accession>
<feature type="domain" description="RGS" evidence="4">
    <location>
        <begin position="537"/>
        <end position="645"/>
    </location>
</feature>
<sequence length="679" mass="77709">MVLDSLIDEEIGPTVAGDSTPTLKQSKQALSTSENVVGNLKQELSKRQRGVYILSIILGLVLALVALCVTVPVTSVVLKTVDDNRMETKKAQVTQVGLTAYLAMKRQIELSMSSLVSIAQVIYSSNYTITDSSFADLGSRLNVIYPELAQFEIDKGLVLSFVYGKVVGSEAAHLRAINRAIELKETTIFGPIYIKRLATAALITQYPLFYPNQTFWGLSSSIIYFTTLFNRINLHDTLKGYEYQLYEYEQNRIFLEARNGTNMTTNGITTNLTSIDDAISVNMTILNSEYKLLLKPLQGWTHEDTYYVEIAFGIVLNFILAVLVILAVFQLVQDYFRKKEYLIIQNKLEIKVAERTKDLAQSHQQLSVLLDKISLEEQRTRRILNTIDDAVITILTDGSIIHCNNAFYNMFSLTEIDLRRGEKDRSTIINSILPKLNLKEMFEKALTEGDEASFHDLETVASSKVGIEFNVRVSINFCKMLKTEANKHQSEDKSTEEISDYILVCVLLIHNHTDKTSLLKHLKEKETQYNKLVEKIEFKEMFDNHTKRNEFKEFCIKEHNEESILFLEDVQFYKMLNNLQQRSELQKEMYQKYLAPNAPKLLNISSTELDSYRYKINSGIGQQELFSGLEDIVVNNIIFDSFKRWTTEKQKHSTFSKSSDSLPDQPKHKLSYILNTNQQ</sequence>
<dbReference type="SUPFAM" id="SSF48097">
    <property type="entry name" value="Regulator of G-protein signaling, RGS"/>
    <property type="match status" value="1"/>
</dbReference>
<evidence type="ECO:0000259" key="3">
    <source>
        <dbReference type="PROSITE" id="PS50112"/>
    </source>
</evidence>
<dbReference type="PROSITE" id="PS50112">
    <property type="entry name" value="PAS"/>
    <property type="match status" value="1"/>
</dbReference>
<dbReference type="SUPFAM" id="SSF55785">
    <property type="entry name" value="PYP-like sensor domain (PAS domain)"/>
    <property type="match status" value="1"/>
</dbReference>
<dbReference type="InterPro" id="IPR035965">
    <property type="entry name" value="PAS-like_dom_sf"/>
</dbReference>
<evidence type="ECO:0000256" key="1">
    <source>
        <dbReference type="SAM" id="MobiDB-lite"/>
    </source>
</evidence>
<dbReference type="Gene3D" id="3.30.450.20">
    <property type="entry name" value="PAS domain"/>
    <property type="match status" value="1"/>
</dbReference>
<keyword evidence="6" id="KW-1185">Reference proteome</keyword>
<evidence type="ECO:0000256" key="2">
    <source>
        <dbReference type="SAM" id="Phobius"/>
    </source>
</evidence>
<dbReference type="STRING" id="5762.D2V8S7"/>
<dbReference type="Pfam" id="PF13188">
    <property type="entry name" value="PAS_8"/>
    <property type="match status" value="1"/>
</dbReference>
<keyword evidence="2" id="KW-0812">Transmembrane</keyword>
<keyword evidence="2" id="KW-1133">Transmembrane helix</keyword>
<keyword evidence="2" id="KW-0472">Membrane</keyword>
<dbReference type="RefSeq" id="XP_002679599.1">
    <property type="nucleotide sequence ID" value="XM_002679553.1"/>
</dbReference>
<dbReference type="InParanoid" id="D2V8S7"/>
<protein>
    <submittedName>
        <fullName evidence="5">RGS domain-containing protein</fullName>
    </submittedName>
</protein>
<dbReference type="AlphaFoldDB" id="D2V8S7"/>
<name>D2V8S7_NAEGR</name>
<feature type="transmembrane region" description="Helical" evidence="2">
    <location>
        <begin position="51"/>
        <end position="78"/>
    </location>
</feature>
<evidence type="ECO:0000259" key="4">
    <source>
        <dbReference type="PROSITE" id="PS50132"/>
    </source>
</evidence>
<organism evidence="6">
    <name type="scientific">Naegleria gruberi</name>
    <name type="common">Amoeba</name>
    <dbReference type="NCBI Taxonomy" id="5762"/>
    <lineage>
        <taxon>Eukaryota</taxon>
        <taxon>Discoba</taxon>
        <taxon>Heterolobosea</taxon>
        <taxon>Tetramitia</taxon>
        <taxon>Eutetramitia</taxon>
        <taxon>Vahlkampfiidae</taxon>
        <taxon>Naegleria</taxon>
    </lineage>
</organism>
<dbReference type="Proteomes" id="UP000006671">
    <property type="component" value="Unassembled WGS sequence"/>
</dbReference>
<dbReference type="InterPro" id="IPR000014">
    <property type="entry name" value="PAS"/>
</dbReference>
<dbReference type="CDD" id="cd07440">
    <property type="entry name" value="RGS"/>
    <property type="match status" value="1"/>
</dbReference>
<proteinExistence type="predicted"/>
<evidence type="ECO:0000313" key="5">
    <source>
        <dbReference type="EMBL" id="EFC46855.1"/>
    </source>
</evidence>
<dbReference type="InterPro" id="IPR044926">
    <property type="entry name" value="RGS_subdomain_2"/>
</dbReference>
<dbReference type="InterPro" id="IPR016137">
    <property type="entry name" value="RGS"/>
</dbReference>
<dbReference type="PROSITE" id="PS50132">
    <property type="entry name" value="RGS"/>
    <property type="match status" value="1"/>
</dbReference>
<dbReference type="SMART" id="SM00315">
    <property type="entry name" value="RGS"/>
    <property type="match status" value="1"/>
</dbReference>
<dbReference type="GeneID" id="8860087"/>
<dbReference type="VEuPathDB" id="AmoebaDB:NAEGRDRAFT_79035"/>
<dbReference type="OMA" id="CAKEHND"/>
<dbReference type="Pfam" id="PF00615">
    <property type="entry name" value="RGS"/>
    <property type="match status" value="1"/>
</dbReference>
<feature type="domain" description="PAS" evidence="3">
    <location>
        <begin position="376"/>
        <end position="418"/>
    </location>
</feature>
<gene>
    <name evidence="5" type="ORF">NAEGRDRAFT_79035</name>
</gene>
<dbReference type="KEGG" id="ngr:NAEGRDRAFT_79035"/>
<evidence type="ECO:0000313" key="6">
    <source>
        <dbReference type="Proteomes" id="UP000006671"/>
    </source>
</evidence>
<feature type="transmembrane region" description="Helical" evidence="2">
    <location>
        <begin position="306"/>
        <end position="329"/>
    </location>
</feature>
<dbReference type="EMBL" id="GG738857">
    <property type="protein sequence ID" value="EFC46855.1"/>
    <property type="molecule type" value="Genomic_DNA"/>
</dbReference>
<dbReference type="InterPro" id="IPR036305">
    <property type="entry name" value="RGS_sf"/>
</dbReference>
<reference evidence="5 6" key="1">
    <citation type="journal article" date="2010" name="Cell">
        <title>The genome of Naegleria gruberi illuminates early eukaryotic versatility.</title>
        <authorList>
            <person name="Fritz-Laylin L.K."/>
            <person name="Prochnik S.E."/>
            <person name="Ginger M.L."/>
            <person name="Dacks J.B."/>
            <person name="Carpenter M.L."/>
            <person name="Field M.C."/>
            <person name="Kuo A."/>
            <person name="Paredez A."/>
            <person name="Chapman J."/>
            <person name="Pham J."/>
            <person name="Shu S."/>
            <person name="Neupane R."/>
            <person name="Cipriano M."/>
            <person name="Mancuso J."/>
            <person name="Tu H."/>
            <person name="Salamov A."/>
            <person name="Lindquist E."/>
            <person name="Shapiro H."/>
            <person name="Lucas S."/>
            <person name="Grigoriev I.V."/>
            <person name="Cande W.Z."/>
            <person name="Fulton C."/>
            <person name="Rokhsar D.S."/>
            <person name="Dawson S.C."/>
        </authorList>
    </citation>
    <scope>NUCLEOTIDE SEQUENCE [LARGE SCALE GENOMIC DNA]</scope>
    <source>
        <strain evidence="5 6">NEG-M</strain>
    </source>
</reference>